<comment type="caution">
    <text evidence="6">The sequence shown here is derived from an EMBL/GenBank/DDBJ whole genome shotgun (WGS) entry which is preliminary data.</text>
</comment>
<dbReference type="Pfam" id="PF12852">
    <property type="entry name" value="Cupin_6"/>
    <property type="match status" value="1"/>
</dbReference>
<evidence type="ECO:0000256" key="3">
    <source>
        <dbReference type="ARBA" id="ARBA00023163"/>
    </source>
</evidence>
<dbReference type="InterPro" id="IPR018062">
    <property type="entry name" value="HTH_AraC-typ_CS"/>
</dbReference>
<evidence type="ECO:0000313" key="7">
    <source>
        <dbReference type="Proteomes" id="UP001143391"/>
    </source>
</evidence>
<keyword evidence="2" id="KW-0238">DNA-binding</keyword>
<protein>
    <submittedName>
        <fullName evidence="6">AraC family transcriptional regulator</fullName>
    </submittedName>
</protein>
<accession>A0ABT5YA33</accession>
<organism evidence="6 7">
    <name type="scientific">Marinobacter iranensis</name>
    <dbReference type="NCBI Taxonomy" id="2962607"/>
    <lineage>
        <taxon>Bacteria</taxon>
        <taxon>Pseudomonadati</taxon>
        <taxon>Pseudomonadota</taxon>
        <taxon>Gammaproteobacteria</taxon>
        <taxon>Pseudomonadales</taxon>
        <taxon>Marinobacteraceae</taxon>
        <taxon>Marinobacter</taxon>
    </lineage>
</organism>
<keyword evidence="7" id="KW-1185">Reference proteome</keyword>
<sequence length="319" mass="34497">MNGHLDMLRDTHLTGGIFLDARFTAPWCITAQVGPEDCAPFTPQPRHIIAYHFVTLGCMQLLVCGQPPMNVHAGELVVLPRNDSHLLGSDMNIEPADISGLIQPGRDGGIAQIVYGNHGEPTHVLCGFLGSDQPRNAVMAMLPSVLKLDVADAISGTWIESTFRFGAQELAHNGAQSSAVLARLAELLFMDAVTRYLATDHGSGGSWAAGLGDVLIGKALKLIHGRMAEHWTTERLAREVGLSRSAFAERFTKAVGEPPMTYLSHQRLEKASIQLRESATAIPKIAAAIGYESEAAFSRAFKRMYGLPPAAWRKGNPRP</sequence>
<evidence type="ECO:0000256" key="1">
    <source>
        <dbReference type="ARBA" id="ARBA00023015"/>
    </source>
</evidence>
<keyword evidence="3" id="KW-0804">Transcription</keyword>
<dbReference type="Proteomes" id="UP001143391">
    <property type="component" value="Unassembled WGS sequence"/>
</dbReference>
<dbReference type="SMART" id="SM00342">
    <property type="entry name" value="HTH_ARAC"/>
    <property type="match status" value="1"/>
</dbReference>
<dbReference type="PRINTS" id="PR00032">
    <property type="entry name" value="HTHARAC"/>
</dbReference>
<proteinExistence type="predicted"/>
<comment type="function">
    <text evidence="4">Regulatory protein of the TOL plasmid xyl operons. XylS activates the xylXYZLTEGFJQKIH operon required for the degradation of toluene, m-xylene and p-xylene.</text>
</comment>
<dbReference type="PANTHER" id="PTHR46796">
    <property type="entry name" value="HTH-TYPE TRANSCRIPTIONAL ACTIVATOR RHAS-RELATED"/>
    <property type="match status" value="1"/>
</dbReference>
<dbReference type="PROSITE" id="PS01124">
    <property type="entry name" value="HTH_ARAC_FAMILY_2"/>
    <property type="match status" value="1"/>
</dbReference>
<dbReference type="SUPFAM" id="SSF46689">
    <property type="entry name" value="Homeodomain-like"/>
    <property type="match status" value="2"/>
</dbReference>
<keyword evidence="1" id="KW-0805">Transcription regulation</keyword>
<evidence type="ECO:0000313" key="6">
    <source>
        <dbReference type="EMBL" id="MDF0750527.1"/>
    </source>
</evidence>
<name>A0ABT5YA33_9GAMM</name>
<dbReference type="Pfam" id="PF12833">
    <property type="entry name" value="HTH_18"/>
    <property type="match status" value="1"/>
</dbReference>
<dbReference type="InterPro" id="IPR032783">
    <property type="entry name" value="AraC_lig"/>
</dbReference>
<dbReference type="InterPro" id="IPR018060">
    <property type="entry name" value="HTH_AraC"/>
</dbReference>
<dbReference type="Gene3D" id="1.10.10.60">
    <property type="entry name" value="Homeodomain-like"/>
    <property type="match status" value="2"/>
</dbReference>
<evidence type="ECO:0000256" key="4">
    <source>
        <dbReference type="ARBA" id="ARBA00037345"/>
    </source>
</evidence>
<dbReference type="InterPro" id="IPR009057">
    <property type="entry name" value="Homeodomain-like_sf"/>
</dbReference>
<dbReference type="PROSITE" id="PS00041">
    <property type="entry name" value="HTH_ARAC_FAMILY_1"/>
    <property type="match status" value="1"/>
</dbReference>
<dbReference type="PANTHER" id="PTHR46796:SF7">
    <property type="entry name" value="ARAC FAMILY TRANSCRIPTIONAL REGULATOR"/>
    <property type="match status" value="1"/>
</dbReference>
<dbReference type="InterPro" id="IPR050204">
    <property type="entry name" value="AraC_XylS_family_regulators"/>
</dbReference>
<reference evidence="6" key="1">
    <citation type="submission" date="2022-07" db="EMBL/GenBank/DDBJ databases">
        <title>Marinobacter iranensis a new bacterium isolate from a hipersaline lake in Iran.</title>
        <authorList>
            <person name="Mohammad A.M.A."/>
            <person name="Cristina S.-P."/>
            <person name="Antonio V."/>
        </authorList>
    </citation>
    <scope>NUCLEOTIDE SEQUENCE</scope>
    <source>
        <strain evidence="6">71-i</strain>
    </source>
</reference>
<evidence type="ECO:0000256" key="2">
    <source>
        <dbReference type="ARBA" id="ARBA00023125"/>
    </source>
</evidence>
<gene>
    <name evidence="6" type="ORF">NLU14_09805</name>
</gene>
<dbReference type="InterPro" id="IPR020449">
    <property type="entry name" value="Tscrpt_reg_AraC-type_HTH"/>
</dbReference>
<feature type="domain" description="HTH araC/xylS-type" evidence="5">
    <location>
        <begin position="217"/>
        <end position="315"/>
    </location>
</feature>
<dbReference type="EMBL" id="JANCMW010000005">
    <property type="protein sequence ID" value="MDF0750527.1"/>
    <property type="molecule type" value="Genomic_DNA"/>
</dbReference>
<evidence type="ECO:0000259" key="5">
    <source>
        <dbReference type="PROSITE" id="PS01124"/>
    </source>
</evidence>
<dbReference type="RefSeq" id="WP_275706058.1">
    <property type="nucleotide sequence ID" value="NZ_JANCMW010000005.1"/>
</dbReference>